<proteinExistence type="inferred from homology"/>
<protein>
    <recommendedName>
        <fullName evidence="5">Peroxiredoxin-like 2A</fullName>
    </recommendedName>
    <alternativeName>
        <fullName evidence="7">Peroxiredoxin-like 2 activated in M-CSF stimulated monocytes</fullName>
    </alternativeName>
    <alternativeName>
        <fullName evidence="6">Redox-regulatory protein FAM213A</fullName>
    </alternativeName>
</protein>
<reference evidence="8 9" key="1">
    <citation type="journal article" date="2019" name="PLoS Biol.">
        <title>Sex chromosomes control vertical transmission of feminizing Wolbachia symbionts in an isopod.</title>
        <authorList>
            <person name="Becking T."/>
            <person name="Chebbi M.A."/>
            <person name="Giraud I."/>
            <person name="Moumen B."/>
            <person name="Laverre T."/>
            <person name="Caubet Y."/>
            <person name="Peccoud J."/>
            <person name="Gilbert C."/>
            <person name="Cordaux R."/>
        </authorList>
    </citation>
    <scope>NUCLEOTIDE SEQUENCE [LARGE SCALE GENOMIC DNA]</scope>
    <source>
        <strain evidence="8">ANa2</strain>
        <tissue evidence="8">Whole body excluding digestive tract and cuticle</tissue>
    </source>
</reference>
<comment type="subcellular location">
    <subcellularLocation>
        <location evidence="1">Cytoplasm</location>
    </subcellularLocation>
</comment>
<accession>A0A5N5TKG8</accession>
<name>A0A5N5TKG8_9CRUS</name>
<gene>
    <name evidence="8" type="ORF">Anas_02396</name>
</gene>
<dbReference type="PANTHER" id="PTHR28630:SF31">
    <property type="entry name" value="PEROXIREDOXIN-LIKE 2A"/>
    <property type="match status" value="1"/>
</dbReference>
<evidence type="ECO:0000256" key="4">
    <source>
        <dbReference type="ARBA" id="ARBA00023787"/>
    </source>
</evidence>
<dbReference type="GO" id="GO:0005737">
    <property type="term" value="C:cytoplasm"/>
    <property type="evidence" value="ECO:0007669"/>
    <property type="project" value="UniProtKB-SubCell"/>
</dbReference>
<evidence type="ECO:0000256" key="7">
    <source>
        <dbReference type="ARBA" id="ARBA00032129"/>
    </source>
</evidence>
<evidence type="ECO:0000313" key="9">
    <source>
        <dbReference type="Proteomes" id="UP000326759"/>
    </source>
</evidence>
<comment type="caution">
    <text evidence="8">The sequence shown here is derived from an EMBL/GenBank/DDBJ whole genome shotgun (WGS) entry which is preliminary data.</text>
</comment>
<organism evidence="8 9">
    <name type="scientific">Armadillidium nasatum</name>
    <dbReference type="NCBI Taxonomy" id="96803"/>
    <lineage>
        <taxon>Eukaryota</taxon>
        <taxon>Metazoa</taxon>
        <taxon>Ecdysozoa</taxon>
        <taxon>Arthropoda</taxon>
        <taxon>Crustacea</taxon>
        <taxon>Multicrustacea</taxon>
        <taxon>Malacostraca</taxon>
        <taxon>Eumalacostraca</taxon>
        <taxon>Peracarida</taxon>
        <taxon>Isopoda</taxon>
        <taxon>Oniscidea</taxon>
        <taxon>Crinocheta</taxon>
        <taxon>Armadillidiidae</taxon>
        <taxon>Armadillidium</taxon>
    </lineage>
</organism>
<comment type="similarity">
    <text evidence="4">Belongs to the peroxiredoxin-like PRXL2 family. PRXL2A subfamily.</text>
</comment>
<dbReference type="PANTHER" id="PTHR28630">
    <property type="match status" value="1"/>
</dbReference>
<dbReference type="OrthoDB" id="40334at2759"/>
<dbReference type="AlphaFoldDB" id="A0A5N5TKG8"/>
<keyword evidence="3" id="KW-0676">Redox-active center</keyword>
<sequence>MPPKEAAARVGVRHRGGSGIAIEEVEKVAGKVYNYITMPKWPWLITGALTSYIAYVNIPTSWMKKPESTTLEWLSAAQLERISDPSETVQAKTLYEKHGGLFMAVRRPGCLLCRKEAQSLSNINANVGAKKIPLYGILHEKEGAEQFKEFFKGDLFYDPEKRFFGPEERRMSLSGLFRATVWKNVYDAKKGGFSGNLKGDGTLLGGVYLIGPGDTGILYEHKEMEFGDSHNETELMDVIAKMK</sequence>
<dbReference type="EMBL" id="SEYY01000715">
    <property type="protein sequence ID" value="KAB7506636.1"/>
    <property type="molecule type" value="Genomic_DNA"/>
</dbReference>
<evidence type="ECO:0000256" key="3">
    <source>
        <dbReference type="ARBA" id="ARBA00023284"/>
    </source>
</evidence>
<evidence type="ECO:0000256" key="5">
    <source>
        <dbReference type="ARBA" id="ARBA00023849"/>
    </source>
</evidence>
<evidence type="ECO:0000256" key="6">
    <source>
        <dbReference type="ARBA" id="ARBA00032058"/>
    </source>
</evidence>
<dbReference type="Pfam" id="PF13911">
    <property type="entry name" value="AhpC-TSA_2"/>
    <property type="match status" value="1"/>
</dbReference>
<dbReference type="InterPro" id="IPR032801">
    <property type="entry name" value="PXL2A/B/C"/>
</dbReference>
<evidence type="ECO:0000256" key="2">
    <source>
        <dbReference type="ARBA" id="ARBA00022490"/>
    </source>
</evidence>
<evidence type="ECO:0000256" key="1">
    <source>
        <dbReference type="ARBA" id="ARBA00004496"/>
    </source>
</evidence>
<keyword evidence="2" id="KW-0963">Cytoplasm</keyword>
<dbReference type="GO" id="GO:0016209">
    <property type="term" value="F:antioxidant activity"/>
    <property type="evidence" value="ECO:0007669"/>
    <property type="project" value="TreeGrafter"/>
</dbReference>
<evidence type="ECO:0000313" key="8">
    <source>
        <dbReference type="EMBL" id="KAB7506636.1"/>
    </source>
</evidence>
<dbReference type="Proteomes" id="UP000326759">
    <property type="component" value="Unassembled WGS sequence"/>
</dbReference>
<keyword evidence="9" id="KW-1185">Reference proteome</keyword>